<reference evidence="1" key="2">
    <citation type="journal article" date="2015" name="Fish Shellfish Immunol.">
        <title>Early steps in the European eel (Anguilla anguilla)-Vibrio vulnificus interaction in the gills: Role of the RtxA13 toxin.</title>
        <authorList>
            <person name="Callol A."/>
            <person name="Pajuelo D."/>
            <person name="Ebbesson L."/>
            <person name="Teles M."/>
            <person name="MacKenzie S."/>
            <person name="Amaro C."/>
        </authorList>
    </citation>
    <scope>NUCLEOTIDE SEQUENCE</scope>
</reference>
<organism evidence="1">
    <name type="scientific">Anguilla anguilla</name>
    <name type="common">European freshwater eel</name>
    <name type="synonym">Muraena anguilla</name>
    <dbReference type="NCBI Taxonomy" id="7936"/>
    <lineage>
        <taxon>Eukaryota</taxon>
        <taxon>Metazoa</taxon>
        <taxon>Chordata</taxon>
        <taxon>Craniata</taxon>
        <taxon>Vertebrata</taxon>
        <taxon>Euteleostomi</taxon>
        <taxon>Actinopterygii</taxon>
        <taxon>Neopterygii</taxon>
        <taxon>Teleostei</taxon>
        <taxon>Anguilliformes</taxon>
        <taxon>Anguillidae</taxon>
        <taxon>Anguilla</taxon>
    </lineage>
</organism>
<proteinExistence type="predicted"/>
<accession>A0A0E9PJJ6</accession>
<dbReference type="EMBL" id="GBXM01103796">
    <property type="protein sequence ID" value="JAH04781.1"/>
    <property type="molecule type" value="Transcribed_RNA"/>
</dbReference>
<protein>
    <submittedName>
        <fullName evidence="1">Uncharacterized protein</fullName>
    </submittedName>
</protein>
<name>A0A0E9PJJ6_ANGAN</name>
<reference evidence="1" key="1">
    <citation type="submission" date="2014-11" db="EMBL/GenBank/DDBJ databases">
        <authorList>
            <person name="Amaro Gonzalez C."/>
        </authorList>
    </citation>
    <scope>NUCLEOTIDE SEQUENCE</scope>
</reference>
<evidence type="ECO:0000313" key="1">
    <source>
        <dbReference type="EMBL" id="JAH04781.1"/>
    </source>
</evidence>
<dbReference type="AlphaFoldDB" id="A0A0E9PJJ6"/>
<sequence>MGHLLIESCQIELVLDVVLIQLHRRTHSPSVHRTR</sequence>